<evidence type="ECO:0000259" key="5">
    <source>
        <dbReference type="PROSITE" id="PS50045"/>
    </source>
</evidence>
<evidence type="ECO:0000259" key="6">
    <source>
        <dbReference type="PROSITE" id="PS50112"/>
    </source>
</evidence>
<dbReference type="GO" id="GO:0006355">
    <property type="term" value="P:regulation of DNA-templated transcription"/>
    <property type="evidence" value="ECO:0007669"/>
    <property type="project" value="InterPro"/>
</dbReference>
<dbReference type="GO" id="GO:0000156">
    <property type="term" value="F:phosphorelay response regulator activity"/>
    <property type="evidence" value="ECO:0007669"/>
    <property type="project" value="InterPro"/>
</dbReference>
<evidence type="ECO:0000256" key="4">
    <source>
        <dbReference type="ARBA" id="ARBA00023163"/>
    </source>
</evidence>
<dbReference type="PANTHER" id="PTHR32071">
    <property type="entry name" value="TRANSCRIPTIONAL REGULATORY PROTEIN"/>
    <property type="match status" value="1"/>
</dbReference>
<evidence type="ECO:0000313" key="7">
    <source>
        <dbReference type="EMBL" id="SCM82955.1"/>
    </source>
</evidence>
<dbReference type="InterPro" id="IPR025662">
    <property type="entry name" value="Sigma_54_int_dom_ATP-bd_1"/>
</dbReference>
<dbReference type="PROSITE" id="PS50045">
    <property type="entry name" value="SIGMA54_INTERACT_4"/>
    <property type="match status" value="1"/>
</dbReference>
<dbReference type="SUPFAM" id="SSF55785">
    <property type="entry name" value="PYP-like sensor domain (PAS domain)"/>
    <property type="match status" value="1"/>
</dbReference>
<dbReference type="FunFam" id="3.40.50.300:FF:000006">
    <property type="entry name" value="DNA-binding transcriptional regulator NtrC"/>
    <property type="match status" value="1"/>
</dbReference>
<dbReference type="InterPro" id="IPR010524">
    <property type="entry name" value="Sig_transdc_resp-reg_PrpR_N"/>
</dbReference>
<dbReference type="InterPro" id="IPR025943">
    <property type="entry name" value="Sigma_54_int_dom_ATP-bd_2"/>
</dbReference>
<dbReference type="RefSeq" id="WP_288185507.1">
    <property type="nucleotide sequence ID" value="NZ_LT608335.1"/>
</dbReference>
<dbReference type="Pfam" id="PF06506">
    <property type="entry name" value="PrpR_N"/>
    <property type="match status" value="1"/>
</dbReference>
<name>A0A212LZD6_9FIRM</name>
<dbReference type="InterPro" id="IPR035965">
    <property type="entry name" value="PAS-like_dom_sf"/>
</dbReference>
<dbReference type="Pfam" id="PF25601">
    <property type="entry name" value="AAA_lid_14"/>
    <property type="match status" value="1"/>
</dbReference>
<dbReference type="AlphaFoldDB" id="A0A212LZD6"/>
<dbReference type="SUPFAM" id="SSF52540">
    <property type="entry name" value="P-loop containing nucleoside triphosphate hydrolases"/>
    <property type="match status" value="1"/>
</dbReference>
<dbReference type="InterPro" id="IPR000014">
    <property type="entry name" value="PAS"/>
</dbReference>
<keyword evidence="1" id="KW-0547">Nucleotide-binding</keyword>
<dbReference type="GO" id="GO:0005524">
    <property type="term" value="F:ATP binding"/>
    <property type="evidence" value="ECO:0007669"/>
    <property type="project" value="UniProtKB-KW"/>
</dbReference>
<dbReference type="Gene3D" id="3.40.50.10660">
    <property type="entry name" value="PrpR receptor domain-like"/>
    <property type="match status" value="1"/>
</dbReference>
<dbReference type="GO" id="GO:0043565">
    <property type="term" value="F:sequence-specific DNA binding"/>
    <property type="evidence" value="ECO:0007669"/>
    <property type="project" value="InterPro"/>
</dbReference>
<dbReference type="Gene3D" id="1.10.8.60">
    <property type="match status" value="1"/>
</dbReference>
<dbReference type="Pfam" id="PF00158">
    <property type="entry name" value="Sigma54_activat"/>
    <property type="match status" value="1"/>
</dbReference>
<feature type="domain" description="PAS" evidence="6">
    <location>
        <begin position="195"/>
        <end position="249"/>
    </location>
</feature>
<accession>A0A212LZD6</accession>
<sequence>MKITIIAPMDNIMDAAREVLAQNDLHWPGEIEVLPGLLEAGLEQACQAVNRGTDVIISRGGTATLITKHVDVPVVEIQVTAFDILRALKSMGHVSGTVGVIFMRRFLFECEKLGDLLGIPIQEIFIDNELRIEEEVLEKAGRQGIGTLLGDASAVKLLTPRGLKVGLIESSVESVRKAVIEAGNLADVRRREREKAELFRTIIDTSADGIIAIDKNEQITIFNPAIERIYQLSGSEVIGRKIGDMISDDGLRGCLTGDTVERESVRRVNNRVFAIRRIPIKLGEDIVGAIANVQDVTQLQNFEQLVRQKLNKKGLVAKVHLEQLSAASAQMKVIKERVRQYAANDATVLITGESGTGKEWVAQSIHNLSLRQKGPFVAINCAALPESLLESELFGYEEGAFTGAKKGGKSGLFELAHNGTIFLDEIGDMPLSVQARLLRVLQEKEVMRLGADSVIPVNVRILAATNQDMMHLVDERKFRADLYYRLDVLRLHIPPLRERVEDIPELVSRFLEKSPHSHIVGITSEAVKFLQKQFWRGNIRELENVIERIKLLAPGPFIEERMVREELSASGHIFHDDIAGHTGPDMTERHKLEQILFEEKYNYTQAAKRLGISRTTLWRKLRQRQKT</sequence>
<dbReference type="InterPro" id="IPR002078">
    <property type="entry name" value="Sigma_54_int"/>
</dbReference>
<evidence type="ECO:0000256" key="3">
    <source>
        <dbReference type="ARBA" id="ARBA00023015"/>
    </source>
</evidence>
<dbReference type="InterPro" id="IPR027417">
    <property type="entry name" value="P-loop_NTPase"/>
</dbReference>
<dbReference type="InterPro" id="IPR003593">
    <property type="entry name" value="AAA+_ATPase"/>
</dbReference>
<dbReference type="InterPro" id="IPR058031">
    <property type="entry name" value="AAA_lid_NorR"/>
</dbReference>
<proteinExistence type="predicted"/>
<dbReference type="SMART" id="SM00382">
    <property type="entry name" value="AAA"/>
    <property type="match status" value="1"/>
</dbReference>
<dbReference type="CDD" id="cd00009">
    <property type="entry name" value="AAA"/>
    <property type="match status" value="1"/>
</dbReference>
<dbReference type="PROSITE" id="PS50112">
    <property type="entry name" value="PAS"/>
    <property type="match status" value="1"/>
</dbReference>
<feature type="domain" description="Sigma-54 factor interaction" evidence="5">
    <location>
        <begin position="324"/>
        <end position="551"/>
    </location>
</feature>
<keyword evidence="4" id="KW-0804">Transcription</keyword>
<dbReference type="Gene3D" id="1.10.10.60">
    <property type="entry name" value="Homeodomain-like"/>
    <property type="match status" value="1"/>
</dbReference>
<dbReference type="CDD" id="cd00130">
    <property type="entry name" value="PAS"/>
    <property type="match status" value="1"/>
</dbReference>
<keyword evidence="2" id="KW-0067">ATP-binding</keyword>
<dbReference type="PROSITE" id="PS00675">
    <property type="entry name" value="SIGMA54_INTERACT_1"/>
    <property type="match status" value="1"/>
</dbReference>
<evidence type="ECO:0000256" key="1">
    <source>
        <dbReference type="ARBA" id="ARBA00022741"/>
    </source>
</evidence>
<dbReference type="SUPFAM" id="SSF46689">
    <property type="entry name" value="Homeodomain-like"/>
    <property type="match status" value="1"/>
</dbReference>
<dbReference type="EMBL" id="FMJE01000005">
    <property type="protein sequence ID" value="SCM82955.1"/>
    <property type="molecule type" value="Genomic_DNA"/>
</dbReference>
<dbReference type="Gene3D" id="3.30.450.20">
    <property type="entry name" value="PAS domain"/>
    <property type="match status" value="1"/>
</dbReference>
<organism evidence="7">
    <name type="scientific">uncultured Sporomusa sp</name>
    <dbReference type="NCBI Taxonomy" id="307249"/>
    <lineage>
        <taxon>Bacteria</taxon>
        <taxon>Bacillati</taxon>
        <taxon>Bacillota</taxon>
        <taxon>Negativicutes</taxon>
        <taxon>Selenomonadales</taxon>
        <taxon>Sporomusaceae</taxon>
        <taxon>Sporomusa</taxon>
        <taxon>environmental samples</taxon>
    </lineage>
</organism>
<dbReference type="InterPro" id="IPR009057">
    <property type="entry name" value="Homeodomain-like_sf"/>
</dbReference>
<dbReference type="Pfam" id="PF02954">
    <property type="entry name" value="HTH_8"/>
    <property type="match status" value="1"/>
</dbReference>
<evidence type="ECO:0000256" key="2">
    <source>
        <dbReference type="ARBA" id="ARBA00022840"/>
    </source>
</evidence>
<dbReference type="NCBIfam" id="TIGR00229">
    <property type="entry name" value="sensory_box"/>
    <property type="match status" value="1"/>
</dbReference>
<gene>
    <name evidence="7" type="primary">prpR</name>
    <name evidence="7" type="ORF">KL86SPO_50727</name>
</gene>
<dbReference type="SMART" id="SM00091">
    <property type="entry name" value="PAS"/>
    <property type="match status" value="1"/>
</dbReference>
<dbReference type="PROSITE" id="PS00676">
    <property type="entry name" value="SIGMA54_INTERACT_2"/>
    <property type="match status" value="1"/>
</dbReference>
<dbReference type="Gene3D" id="3.40.50.300">
    <property type="entry name" value="P-loop containing nucleotide triphosphate hydrolases"/>
    <property type="match status" value="1"/>
</dbReference>
<dbReference type="InterPro" id="IPR002197">
    <property type="entry name" value="HTH_Fis"/>
</dbReference>
<dbReference type="Pfam" id="PF00989">
    <property type="entry name" value="PAS"/>
    <property type="match status" value="1"/>
</dbReference>
<keyword evidence="3" id="KW-0805">Transcription regulation</keyword>
<dbReference type="InterPro" id="IPR013767">
    <property type="entry name" value="PAS_fold"/>
</dbReference>
<dbReference type="SUPFAM" id="SSF159800">
    <property type="entry name" value="PrpR receptor domain-like"/>
    <property type="match status" value="1"/>
</dbReference>
<dbReference type="Gene3D" id="3.40.50.2300">
    <property type="match status" value="1"/>
</dbReference>
<protein>
    <submittedName>
        <fullName evidence="7">Propionate catabolism operon regulatory protein</fullName>
    </submittedName>
</protein>
<reference evidence="7" key="1">
    <citation type="submission" date="2016-08" db="EMBL/GenBank/DDBJ databases">
        <authorList>
            <person name="Seilhamer J.J."/>
        </authorList>
    </citation>
    <scope>NUCLEOTIDE SEQUENCE</scope>
    <source>
        <strain evidence="7">86</strain>
    </source>
</reference>